<evidence type="ECO:0000256" key="3">
    <source>
        <dbReference type="ARBA" id="ARBA00022989"/>
    </source>
</evidence>
<keyword evidence="3 6" id="KW-1133">Transmembrane helix</keyword>
<protein>
    <submittedName>
        <fullName evidence="8">Ubiquitin domain</fullName>
    </submittedName>
</protein>
<dbReference type="InterPro" id="IPR000626">
    <property type="entry name" value="Ubiquitin-like_dom"/>
</dbReference>
<dbReference type="OrthoDB" id="21589at2759"/>
<accession>A0A0P1ATR2</accession>
<comment type="subcellular location">
    <subcellularLocation>
        <location evidence="1">Membrane</location>
    </subcellularLocation>
</comment>
<dbReference type="RefSeq" id="XP_024580455.1">
    <property type="nucleotide sequence ID" value="XM_024730150.1"/>
</dbReference>
<evidence type="ECO:0000259" key="7">
    <source>
        <dbReference type="PROSITE" id="PS50053"/>
    </source>
</evidence>
<dbReference type="GeneID" id="36409408"/>
<evidence type="ECO:0000256" key="2">
    <source>
        <dbReference type="ARBA" id="ARBA00022692"/>
    </source>
</evidence>
<dbReference type="InterPro" id="IPR039751">
    <property type="entry name" value="HERPUD1/2"/>
</dbReference>
<feature type="compositionally biased region" description="Polar residues" evidence="5">
    <location>
        <begin position="107"/>
        <end position="119"/>
    </location>
</feature>
<dbReference type="EMBL" id="CCYD01000810">
    <property type="protein sequence ID" value="CEG44086.1"/>
    <property type="molecule type" value="Genomic_DNA"/>
</dbReference>
<name>A0A0P1ATR2_PLAHL</name>
<proteinExistence type="predicted"/>
<feature type="region of interest" description="Disordered" evidence="5">
    <location>
        <begin position="107"/>
        <end position="129"/>
    </location>
</feature>
<dbReference type="Gene3D" id="3.10.20.90">
    <property type="entry name" value="Phosphatidylinositol 3-kinase Catalytic Subunit, Chain A, domain 1"/>
    <property type="match status" value="1"/>
</dbReference>
<feature type="domain" description="Ubiquitin-like" evidence="7">
    <location>
        <begin position="9"/>
        <end position="70"/>
    </location>
</feature>
<dbReference type="PROSITE" id="PS50053">
    <property type="entry name" value="UBIQUITIN_2"/>
    <property type="match status" value="1"/>
</dbReference>
<evidence type="ECO:0000313" key="8">
    <source>
        <dbReference type="EMBL" id="CEG44086.1"/>
    </source>
</evidence>
<dbReference type="PANTHER" id="PTHR12943">
    <property type="entry name" value="HOMOCYSTEINE-RESPONSIVE ENDOPLASMIC RETICULUM-RESIDENT UNIQUITIN-LIKE DOMAIN HERPUD PROTEIN FAMILY MEMBER"/>
    <property type="match status" value="1"/>
</dbReference>
<feature type="transmembrane region" description="Helical" evidence="6">
    <location>
        <begin position="303"/>
        <end position="322"/>
    </location>
</feature>
<dbReference type="OMA" id="FHAQARP"/>
<sequence>MSSPSPSLVNLKVRNVYMPSQSLVLSLDSKTLVSDLKRQLSVDFPSSPAISAQKLIFGGKICGDDESLEQILAQMQSSQLKEEGNVDEHIVFHLLVTSTGIQTSVEPKTPLQTRNSSKMVETPPDIESRPCIVSSEPNLLNIQSENSISTPSSHLRSGQMQSHHDLYRQSVLMQQQAMVLHQIQYLQMMLMQQQVASTSTDHQFSHNSQFAAASYGNFYQRMQSNTSHARPNIPQTVAHEAVAAPAPIPAQNQAFTSPPRTRSLLVEMVSEVFRLLDLRLAFKMAFMLLIVGKDTPMDRVIMLILLSFISYLHITGIFAKLYEIYNRRRSHNSVNESDVPLNVNLPGAATGAGVAITNRFETVMRVLSISADRGFRQDVKSFVVGLLLSLVPAWRPQPIFGAPPVVENAMPDGAPLQGI</sequence>
<evidence type="ECO:0000256" key="1">
    <source>
        <dbReference type="ARBA" id="ARBA00004370"/>
    </source>
</evidence>
<dbReference type="AlphaFoldDB" id="A0A0P1ATR2"/>
<evidence type="ECO:0000256" key="4">
    <source>
        <dbReference type="ARBA" id="ARBA00023136"/>
    </source>
</evidence>
<reference evidence="9" key="1">
    <citation type="submission" date="2014-09" db="EMBL/GenBank/DDBJ databases">
        <authorList>
            <person name="Sharma Rahul"/>
            <person name="Thines Marco"/>
        </authorList>
    </citation>
    <scope>NUCLEOTIDE SEQUENCE [LARGE SCALE GENOMIC DNA]</scope>
</reference>
<dbReference type="STRING" id="4781.A0A0P1ATR2"/>
<evidence type="ECO:0000256" key="5">
    <source>
        <dbReference type="SAM" id="MobiDB-lite"/>
    </source>
</evidence>
<dbReference type="PANTHER" id="PTHR12943:SF27">
    <property type="entry name" value="HOMOCYSTEINE-INDUCED ENDOPLASMIC RETICULUM PROTEIN, ISOFORM A"/>
    <property type="match status" value="1"/>
</dbReference>
<dbReference type="Proteomes" id="UP000054928">
    <property type="component" value="Unassembled WGS sequence"/>
</dbReference>
<keyword evidence="2 6" id="KW-0812">Transmembrane</keyword>
<dbReference type="SUPFAM" id="SSF54236">
    <property type="entry name" value="Ubiquitin-like"/>
    <property type="match status" value="1"/>
</dbReference>
<evidence type="ECO:0000256" key="6">
    <source>
        <dbReference type="SAM" id="Phobius"/>
    </source>
</evidence>
<organism evidence="8 9">
    <name type="scientific">Plasmopara halstedii</name>
    <name type="common">Downy mildew of sunflower</name>
    <dbReference type="NCBI Taxonomy" id="4781"/>
    <lineage>
        <taxon>Eukaryota</taxon>
        <taxon>Sar</taxon>
        <taxon>Stramenopiles</taxon>
        <taxon>Oomycota</taxon>
        <taxon>Peronosporomycetes</taxon>
        <taxon>Peronosporales</taxon>
        <taxon>Peronosporaceae</taxon>
        <taxon>Plasmopara</taxon>
    </lineage>
</organism>
<evidence type="ECO:0000313" key="9">
    <source>
        <dbReference type="Proteomes" id="UP000054928"/>
    </source>
</evidence>
<keyword evidence="4 6" id="KW-0472">Membrane</keyword>
<dbReference type="GO" id="GO:0030968">
    <property type="term" value="P:endoplasmic reticulum unfolded protein response"/>
    <property type="evidence" value="ECO:0007669"/>
    <property type="project" value="TreeGrafter"/>
</dbReference>
<keyword evidence="9" id="KW-1185">Reference proteome</keyword>
<dbReference type="GO" id="GO:0016020">
    <property type="term" value="C:membrane"/>
    <property type="evidence" value="ECO:0007669"/>
    <property type="project" value="UniProtKB-SubCell"/>
</dbReference>
<dbReference type="InterPro" id="IPR029071">
    <property type="entry name" value="Ubiquitin-like_domsf"/>
</dbReference>